<dbReference type="AlphaFoldDB" id="A0A834MC33"/>
<evidence type="ECO:0000313" key="2">
    <source>
        <dbReference type="Proteomes" id="UP000625711"/>
    </source>
</evidence>
<sequence length="65" mass="6721">MFNDSYAHDVPVQSFYAHVPVLAAHVYVVAPVSSAAFLVDVDTVHAAVLVDGADNAPVPCVAAQA</sequence>
<name>A0A834MC33_RHYFE</name>
<comment type="caution">
    <text evidence="1">The sequence shown here is derived from an EMBL/GenBank/DDBJ whole genome shotgun (WGS) entry which is preliminary data.</text>
</comment>
<reference evidence="1" key="1">
    <citation type="submission" date="2020-08" db="EMBL/GenBank/DDBJ databases">
        <title>Genome sequencing and assembly of the red palm weevil Rhynchophorus ferrugineus.</title>
        <authorList>
            <person name="Dias G.B."/>
            <person name="Bergman C.M."/>
            <person name="Manee M."/>
        </authorList>
    </citation>
    <scope>NUCLEOTIDE SEQUENCE</scope>
    <source>
        <strain evidence="1">AA-2017</strain>
        <tissue evidence="1">Whole larva</tissue>
    </source>
</reference>
<dbReference type="EMBL" id="JAACXV010008168">
    <property type="protein sequence ID" value="KAF7276166.1"/>
    <property type="molecule type" value="Genomic_DNA"/>
</dbReference>
<keyword evidence="2" id="KW-1185">Reference proteome</keyword>
<dbReference type="Proteomes" id="UP000625711">
    <property type="component" value="Unassembled WGS sequence"/>
</dbReference>
<feature type="non-terminal residue" evidence="1">
    <location>
        <position position="65"/>
    </location>
</feature>
<organism evidence="1 2">
    <name type="scientific">Rhynchophorus ferrugineus</name>
    <name type="common">Red palm weevil</name>
    <name type="synonym">Curculio ferrugineus</name>
    <dbReference type="NCBI Taxonomy" id="354439"/>
    <lineage>
        <taxon>Eukaryota</taxon>
        <taxon>Metazoa</taxon>
        <taxon>Ecdysozoa</taxon>
        <taxon>Arthropoda</taxon>
        <taxon>Hexapoda</taxon>
        <taxon>Insecta</taxon>
        <taxon>Pterygota</taxon>
        <taxon>Neoptera</taxon>
        <taxon>Endopterygota</taxon>
        <taxon>Coleoptera</taxon>
        <taxon>Polyphaga</taxon>
        <taxon>Cucujiformia</taxon>
        <taxon>Curculionidae</taxon>
        <taxon>Dryophthorinae</taxon>
        <taxon>Rhynchophorus</taxon>
    </lineage>
</organism>
<proteinExistence type="predicted"/>
<evidence type="ECO:0000313" key="1">
    <source>
        <dbReference type="EMBL" id="KAF7276166.1"/>
    </source>
</evidence>
<gene>
    <name evidence="1" type="ORF">GWI33_010859</name>
</gene>
<accession>A0A834MC33</accession>
<protein>
    <submittedName>
        <fullName evidence="1">Uncharacterized protein</fullName>
    </submittedName>
</protein>